<keyword evidence="11" id="KW-0472">Membrane</keyword>
<evidence type="ECO:0000259" key="13">
    <source>
        <dbReference type="Pfam" id="PF00535"/>
    </source>
</evidence>
<comment type="catalytic activity">
    <reaction evidence="12">
        <text>a di-trans,poly-cis-dolichyl phosphate + UDP-alpha-D-glucose = a di-trans,poly-cis-dolichyl beta-D-glucosyl phosphate + UDP</text>
        <dbReference type="Rhea" id="RHEA:15401"/>
        <dbReference type="Rhea" id="RHEA-COMP:19498"/>
        <dbReference type="Rhea" id="RHEA-COMP:19502"/>
        <dbReference type="ChEBI" id="CHEBI:57525"/>
        <dbReference type="ChEBI" id="CHEBI:57683"/>
        <dbReference type="ChEBI" id="CHEBI:58223"/>
        <dbReference type="ChEBI" id="CHEBI:58885"/>
        <dbReference type="EC" id="2.4.1.117"/>
    </reaction>
    <physiologicalReaction direction="left-to-right" evidence="12">
        <dbReference type="Rhea" id="RHEA:15402"/>
    </physiologicalReaction>
</comment>
<dbReference type="Proteomes" id="UP000178771">
    <property type="component" value="Unassembled WGS sequence"/>
</dbReference>
<dbReference type="Gene3D" id="3.90.550.10">
    <property type="entry name" value="Spore Coat Polysaccharide Biosynthesis Protein SpsA, Chain A"/>
    <property type="match status" value="1"/>
</dbReference>
<dbReference type="EC" id="2.4.1.117" evidence="4"/>
<keyword evidence="10" id="KW-1133">Transmembrane helix</keyword>
<evidence type="ECO:0000256" key="7">
    <source>
        <dbReference type="ARBA" id="ARBA00022692"/>
    </source>
</evidence>
<keyword evidence="5" id="KW-0328">Glycosyltransferase</keyword>
<name>A0A1F4V3U1_UNCKA</name>
<evidence type="ECO:0000256" key="4">
    <source>
        <dbReference type="ARBA" id="ARBA00012583"/>
    </source>
</evidence>
<evidence type="ECO:0000256" key="5">
    <source>
        <dbReference type="ARBA" id="ARBA00022676"/>
    </source>
</evidence>
<evidence type="ECO:0000256" key="9">
    <source>
        <dbReference type="ARBA" id="ARBA00022968"/>
    </source>
</evidence>
<evidence type="ECO:0000256" key="12">
    <source>
        <dbReference type="ARBA" id="ARBA00045097"/>
    </source>
</evidence>
<evidence type="ECO:0000256" key="8">
    <source>
        <dbReference type="ARBA" id="ARBA00022824"/>
    </source>
</evidence>
<evidence type="ECO:0000256" key="1">
    <source>
        <dbReference type="ARBA" id="ARBA00004389"/>
    </source>
</evidence>
<comment type="similarity">
    <text evidence="3">Belongs to the glycosyltransferase 2 family.</text>
</comment>
<dbReference type="GO" id="GO:0006487">
    <property type="term" value="P:protein N-linked glycosylation"/>
    <property type="evidence" value="ECO:0007669"/>
    <property type="project" value="TreeGrafter"/>
</dbReference>
<sequence>MNEIDLSVVIPTYNEEKRIELSLRKIRDFFSSQQLKYEVIISDDGSTDSTRKIARKNQDGWSELVLLKNSHKGKAPAIISGINNARGEYVLVSDIDLSVPIDEASKMMVWLKEQGYDAAIASREGSGAKRINEPYIRHFMGRIFNLIVQILILPGINDTQCGFKMFKSKAAREIFKKTKLYSPDDPDIKGARLSGFDVELLYVARKLGYKIKEVPVTWTYGDNSKVHSMRDSYYNTRDVIKVRLNSLKGVYK</sequence>
<dbReference type="PANTHER" id="PTHR10859:SF91">
    <property type="entry name" value="DOLICHYL-PHOSPHATE BETA-GLUCOSYLTRANSFERASE"/>
    <property type="match status" value="1"/>
</dbReference>
<accession>A0A1F4V3U1</accession>
<evidence type="ECO:0000313" key="15">
    <source>
        <dbReference type="Proteomes" id="UP000178771"/>
    </source>
</evidence>
<dbReference type="SUPFAM" id="SSF53448">
    <property type="entry name" value="Nucleotide-diphospho-sugar transferases"/>
    <property type="match status" value="1"/>
</dbReference>
<dbReference type="EMBL" id="MEVH01000012">
    <property type="protein sequence ID" value="OGC51861.1"/>
    <property type="molecule type" value="Genomic_DNA"/>
</dbReference>
<feature type="domain" description="Glycosyltransferase 2-like" evidence="13">
    <location>
        <begin position="7"/>
        <end position="175"/>
    </location>
</feature>
<dbReference type="InterPro" id="IPR001173">
    <property type="entry name" value="Glyco_trans_2-like"/>
</dbReference>
<comment type="pathway">
    <text evidence="2">Protein modification; protein glycosylation.</text>
</comment>
<evidence type="ECO:0000256" key="11">
    <source>
        <dbReference type="ARBA" id="ARBA00023136"/>
    </source>
</evidence>
<organism evidence="14 15">
    <name type="scientific">candidate division WWE3 bacterium RIFCSPLOWO2_01_FULL_39_13</name>
    <dbReference type="NCBI Taxonomy" id="1802624"/>
    <lineage>
        <taxon>Bacteria</taxon>
        <taxon>Katanobacteria</taxon>
    </lineage>
</organism>
<evidence type="ECO:0000313" key="14">
    <source>
        <dbReference type="EMBL" id="OGC51861.1"/>
    </source>
</evidence>
<dbReference type="InterPro" id="IPR029044">
    <property type="entry name" value="Nucleotide-diphossugar_trans"/>
</dbReference>
<dbReference type="GO" id="GO:0004581">
    <property type="term" value="F:dolichyl-phosphate beta-glucosyltransferase activity"/>
    <property type="evidence" value="ECO:0007669"/>
    <property type="project" value="UniProtKB-EC"/>
</dbReference>
<evidence type="ECO:0000256" key="3">
    <source>
        <dbReference type="ARBA" id="ARBA00006739"/>
    </source>
</evidence>
<reference evidence="14 15" key="1">
    <citation type="journal article" date="2016" name="Nat. Commun.">
        <title>Thousands of microbial genomes shed light on interconnected biogeochemical processes in an aquifer system.</title>
        <authorList>
            <person name="Anantharaman K."/>
            <person name="Brown C.T."/>
            <person name="Hug L.A."/>
            <person name="Sharon I."/>
            <person name="Castelle C.J."/>
            <person name="Probst A.J."/>
            <person name="Thomas B.C."/>
            <person name="Singh A."/>
            <person name="Wilkins M.J."/>
            <person name="Karaoz U."/>
            <person name="Brodie E.L."/>
            <person name="Williams K.H."/>
            <person name="Hubbard S.S."/>
            <person name="Banfield J.F."/>
        </authorList>
    </citation>
    <scope>NUCLEOTIDE SEQUENCE [LARGE SCALE GENOMIC DNA]</scope>
</reference>
<keyword evidence="6" id="KW-0808">Transferase</keyword>
<dbReference type="PANTHER" id="PTHR10859">
    <property type="entry name" value="GLYCOSYL TRANSFERASE"/>
    <property type="match status" value="1"/>
</dbReference>
<dbReference type="Pfam" id="PF00535">
    <property type="entry name" value="Glycos_transf_2"/>
    <property type="match status" value="1"/>
</dbReference>
<gene>
    <name evidence="14" type="ORF">A2982_03805</name>
</gene>
<evidence type="ECO:0000256" key="6">
    <source>
        <dbReference type="ARBA" id="ARBA00022679"/>
    </source>
</evidence>
<keyword evidence="7" id="KW-0812">Transmembrane</keyword>
<dbReference type="AlphaFoldDB" id="A0A1F4V3U1"/>
<dbReference type="CDD" id="cd04188">
    <property type="entry name" value="DPG_synthase"/>
    <property type="match status" value="1"/>
</dbReference>
<proteinExistence type="inferred from homology"/>
<evidence type="ECO:0000256" key="2">
    <source>
        <dbReference type="ARBA" id="ARBA00004922"/>
    </source>
</evidence>
<keyword evidence="8" id="KW-0256">Endoplasmic reticulum</keyword>
<keyword evidence="9" id="KW-0735">Signal-anchor</keyword>
<comment type="subcellular location">
    <subcellularLocation>
        <location evidence="1">Endoplasmic reticulum membrane</location>
        <topology evidence="1">Single-pass membrane protein</topology>
    </subcellularLocation>
</comment>
<protein>
    <recommendedName>
        <fullName evidence="4">dolichyl-phosphate beta-glucosyltransferase</fullName>
        <ecNumber evidence="4">2.4.1.117</ecNumber>
    </recommendedName>
</protein>
<dbReference type="InterPro" id="IPR035518">
    <property type="entry name" value="DPG_synthase"/>
</dbReference>
<dbReference type="STRING" id="1802624.A2982_03805"/>
<evidence type="ECO:0000256" key="10">
    <source>
        <dbReference type="ARBA" id="ARBA00022989"/>
    </source>
</evidence>
<comment type="caution">
    <text evidence="14">The sequence shown here is derived from an EMBL/GenBank/DDBJ whole genome shotgun (WGS) entry which is preliminary data.</text>
</comment>